<feature type="compositionally biased region" description="Polar residues" evidence="12">
    <location>
        <begin position="777"/>
        <end position="787"/>
    </location>
</feature>
<dbReference type="InterPro" id="IPR036955">
    <property type="entry name" value="AP2/ERF_dom_sf"/>
</dbReference>
<dbReference type="GO" id="GO:0003700">
    <property type="term" value="F:DNA-binding transcription factor activity"/>
    <property type="evidence" value="ECO:0007669"/>
    <property type="project" value="InterPro"/>
</dbReference>
<comment type="subcellular location">
    <subcellularLocation>
        <location evidence="2">Membrane</location>
        <topology evidence="2">Multi-pass membrane protein</topology>
    </subcellularLocation>
    <subcellularLocation>
        <location evidence="1">Nucleus</location>
    </subcellularLocation>
</comment>
<gene>
    <name evidence="14" type="ORF">COCNU_04G003800</name>
</gene>
<dbReference type="PRINTS" id="PR00367">
    <property type="entry name" value="ETHRSPELEMNT"/>
</dbReference>
<organism evidence="14 15">
    <name type="scientific">Cocos nucifera</name>
    <name type="common">Coconut palm</name>
    <dbReference type="NCBI Taxonomy" id="13894"/>
    <lineage>
        <taxon>Eukaryota</taxon>
        <taxon>Viridiplantae</taxon>
        <taxon>Streptophyta</taxon>
        <taxon>Embryophyta</taxon>
        <taxon>Tracheophyta</taxon>
        <taxon>Spermatophyta</taxon>
        <taxon>Magnoliopsida</taxon>
        <taxon>Liliopsida</taxon>
        <taxon>Arecaceae</taxon>
        <taxon>Arecoideae</taxon>
        <taxon>Cocoseae</taxon>
        <taxon>Attaleinae</taxon>
        <taxon>Cocos</taxon>
    </lineage>
</organism>
<feature type="region of interest" description="Disordered" evidence="12">
    <location>
        <begin position="17"/>
        <end position="64"/>
    </location>
</feature>
<evidence type="ECO:0000256" key="7">
    <source>
        <dbReference type="ARBA" id="ARBA00023125"/>
    </source>
</evidence>
<evidence type="ECO:0000256" key="3">
    <source>
        <dbReference type="ARBA" id="ARBA00010199"/>
    </source>
</evidence>
<keyword evidence="4 11" id="KW-0812">Transmembrane</keyword>
<evidence type="ECO:0000256" key="8">
    <source>
        <dbReference type="ARBA" id="ARBA00023136"/>
    </source>
</evidence>
<evidence type="ECO:0000313" key="15">
    <source>
        <dbReference type="Proteomes" id="UP000797356"/>
    </source>
</evidence>
<evidence type="ECO:0000256" key="6">
    <source>
        <dbReference type="ARBA" id="ARBA00023015"/>
    </source>
</evidence>
<keyword evidence="9" id="KW-0804">Transcription</keyword>
<evidence type="ECO:0000256" key="1">
    <source>
        <dbReference type="ARBA" id="ARBA00004123"/>
    </source>
</evidence>
<evidence type="ECO:0000256" key="10">
    <source>
        <dbReference type="ARBA" id="ARBA00023242"/>
    </source>
</evidence>
<dbReference type="PANTHER" id="PTHR42893">
    <property type="entry name" value="PROTEIN DETOXIFICATION 44, CHLOROPLASTIC-RELATED"/>
    <property type="match status" value="1"/>
</dbReference>
<dbReference type="AlphaFoldDB" id="A0A8K0N0D2"/>
<feature type="transmembrane region" description="Helical" evidence="11">
    <location>
        <begin position="451"/>
        <end position="470"/>
    </location>
</feature>
<dbReference type="PANTHER" id="PTHR42893:SF46">
    <property type="entry name" value="PROTEIN DETOXIFICATION 44, CHLOROPLASTIC"/>
    <property type="match status" value="1"/>
</dbReference>
<comment type="caution">
    <text evidence="14">The sequence shown here is derived from an EMBL/GenBank/DDBJ whole genome shotgun (WGS) entry which is preliminary data.</text>
</comment>
<evidence type="ECO:0000313" key="14">
    <source>
        <dbReference type="EMBL" id="KAG1338074.1"/>
    </source>
</evidence>
<dbReference type="InterPro" id="IPR044644">
    <property type="entry name" value="DinF-like"/>
</dbReference>
<evidence type="ECO:0000256" key="2">
    <source>
        <dbReference type="ARBA" id="ARBA00004141"/>
    </source>
</evidence>
<dbReference type="InterPro" id="IPR016177">
    <property type="entry name" value="DNA-bd_dom_sf"/>
</dbReference>
<dbReference type="NCBIfam" id="TIGR00797">
    <property type="entry name" value="matE"/>
    <property type="match status" value="1"/>
</dbReference>
<reference evidence="14" key="1">
    <citation type="journal article" date="2017" name="Gigascience">
        <title>The genome draft of coconut (Cocos nucifera).</title>
        <authorList>
            <person name="Xiao Y."/>
            <person name="Xu P."/>
            <person name="Fan H."/>
            <person name="Baudouin L."/>
            <person name="Xia W."/>
            <person name="Bocs S."/>
            <person name="Xu J."/>
            <person name="Li Q."/>
            <person name="Guo A."/>
            <person name="Zhou L."/>
            <person name="Li J."/>
            <person name="Wu Y."/>
            <person name="Ma Z."/>
            <person name="Armero A."/>
            <person name="Issali A.E."/>
            <person name="Liu N."/>
            <person name="Peng M."/>
            <person name="Yang Y."/>
        </authorList>
    </citation>
    <scope>NUCLEOTIDE SEQUENCE</scope>
    <source>
        <tissue evidence="14">Spear leaf of Hainan Tall coconut</tissue>
    </source>
</reference>
<comment type="similarity">
    <text evidence="3 11">Belongs to the multi antimicrobial extrusion (MATE) (TC 2.A.66.1) family.</text>
</comment>
<comment type="caution">
    <text evidence="11">Lacks conserved residue(s) required for the propagation of feature annotation.</text>
</comment>
<evidence type="ECO:0000256" key="9">
    <source>
        <dbReference type="ARBA" id="ARBA00023163"/>
    </source>
</evidence>
<protein>
    <recommendedName>
        <fullName evidence="11">Protein DETOXIFICATION</fullName>
    </recommendedName>
    <alternativeName>
        <fullName evidence="11">Multidrug and toxic compound extrusion protein</fullName>
    </alternativeName>
</protein>
<dbReference type="GO" id="GO:0016020">
    <property type="term" value="C:membrane"/>
    <property type="evidence" value="ECO:0007669"/>
    <property type="project" value="UniProtKB-SubCell"/>
</dbReference>
<evidence type="ECO:0000259" key="13">
    <source>
        <dbReference type="PROSITE" id="PS51032"/>
    </source>
</evidence>
<name>A0A8K0N0D2_COCNU</name>
<keyword evidence="6" id="KW-0805">Transcription regulation</keyword>
<dbReference type="Proteomes" id="UP000797356">
    <property type="component" value="Chromosome 4"/>
</dbReference>
<evidence type="ECO:0000256" key="5">
    <source>
        <dbReference type="ARBA" id="ARBA00022989"/>
    </source>
</evidence>
<feature type="transmembrane region" description="Helical" evidence="11">
    <location>
        <begin position="244"/>
        <end position="263"/>
    </location>
</feature>
<dbReference type="GO" id="GO:0005634">
    <property type="term" value="C:nucleus"/>
    <property type="evidence" value="ECO:0007669"/>
    <property type="project" value="UniProtKB-SubCell"/>
</dbReference>
<keyword evidence="5 11" id="KW-1133">Transmembrane helix</keyword>
<proteinExistence type="inferred from homology"/>
<dbReference type="Pfam" id="PF01554">
    <property type="entry name" value="MatE"/>
    <property type="match status" value="2"/>
</dbReference>
<dbReference type="CDD" id="cd13136">
    <property type="entry name" value="MATE_DinF_like"/>
    <property type="match status" value="1"/>
</dbReference>
<evidence type="ECO:0000256" key="4">
    <source>
        <dbReference type="ARBA" id="ARBA00022692"/>
    </source>
</evidence>
<evidence type="ECO:0000256" key="11">
    <source>
        <dbReference type="RuleBase" id="RU004914"/>
    </source>
</evidence>
<dbReference type="GO" id="GO:0042910">
    <property type="term" value="F:xenobiotic transmembrane transporter activity"/>
    <property type="evidence" value="ECO:0007669"/>
    <property type="project" value="InterPro"/>
</dbReference>
<dbReference type="CDD" id="cd00018">
    <property type="entry name" value="AP2"/>
    <property type="match status" value="1"/>
</dbReference>
<dbReference type="PROSITE" id="PS51032">
    <property type="entry name" value="AP2_ERF"/>
    <property type="match status" value="1"/>
</dbReference>
<dbReference type="GO" id="GO:0003677">
    <property type="term" value="F:DNA binding"/>
    <property type="evidence" value="ECO:0007669"/>
    <property type="project" value="UniProtKB-KW"/>
</dbReference>
<dbReference type="SUPFAM" id="SSF54171">
    <property type="entry name" value="DNA-binding domain"/>
    <property type="match status" value="1"/>
</dbReference>
<feature type="region of interest" description="Disordered" evidence="12">
    <location>
        <begin position="656"/>
        <end position="676"/>
    </location>
</feature>
<feature type="transmembrane region" description="Helical" evidence="11">
    <location>
        <begin position="477"/>
        <end position="498"/>
    </location>
</feature>
<feature type="region of interest" description="Disordered" evidence="12">
    <location>
        <begin position="775"/>
        <end position="796"/>
    </location>
</feature>
<sequence length="839" mass="90543">MAGTSLFLRPLITSLHPKTATFPPPRRNPIPSRLRVQNPPRFAASDEQTPTSHTEPEFKPPIRKPVDPSLLSSIPRLLDRIRGDQISLELVSIALPAVLALAADPIASLVDTAFVGHLGSVELAAVGVSVSVFNLVSKLFNVPLLNVTTSFVAEQQALDGGSKSDANRVETRDKVLGLKLKGRGDPGGRKFLPAVSTSLALAAGIGLAEAIGLFLGSGLLINIMGIPVDSPMRMPAEQFLTLRAYGAPPLVIALAAQGTFRGFMDTKTPVYAIGAGNLLNVILDPILIFVFGLGVGGAAIATVISEYLIAFILLWKLNAKVVLLSPDILGGGFVRYLKSGGLLISRTIAVLLTMTLATSLAAREGPVPMAGHQICLQVWLPVSLLNDSLALAGQALLSSEFTRRNYVQARVIVYRVLQIGATTGIALAIILFFGFGYFSYLFTTDSDVLDVARSGVLPVNALAFVIDGLYYGVSDFAYAACSMLLVGLVSSVFLLISAHMFGLAGVWTGLFLFMTLRAAAGFWRKKRLRNRHDGSHPIAEILAKWREQNRQPDCSNDVEKFVRRVPAKGSRKGCMQGKGGPENSHCNYRGVRQRTWGKWVAEIREPNRGSRLWLGTFNTALDAAMAYDEAARAMYGPCARLNLPQRDIAAKDTTLGNAGSYESTTTTSQLSNISGVEESGIKAPKLEAGDETTSVNPPQSTAEPVMSMVKTEADEELFKHFDSLQDLHQDMFDIEDILGSMDLYPSSSTTITQNMKSEKDQVGGVDTNTIGLDGTPSALSFRTQSPDVKSPGTWGPTPADMDYNCDFIRHMGQDMEFGVTNDQGISEFKFLDPRLFPDT</sequence>
<dbReference type="FunFam" id="3.30.730.10:FF:000001">
    <property type="entry name" value="Ethylene-responsive transcription factor 2"/>
    <property type="match status" value="1"/>
</dbReference>
<keyword evidence="15" id="KW-1185">Reference proteome</keyword>
<feature type="compositionally biased region" description="Basic and acidic residues" evidence="12">
    <location>
        <begin position="54"/>
        <end position="64"/>
    </location>
</feature>
<feature type="transmembrane region" description="Helical" evidence="11">
    <location>
        <begin position="378"/>
        <end position="397"/>
    </location>
</feature>
<feature type="transmembrane region" description="Helical" evidence="11">
    <location>
        <begin position="336"/>
        <end position="358"/>
    </location>
</feature>
<dbReference type="InterPro" id="IPR002528">
    <property type="entry name" value="MATE_fam"/>
</dbReference>
<evidence type="ECO:0000256" key="12">
    <source>
        <dbReference type="SAM" id="MobiDB-lite"/>
    </source>
</evidence>
<keyword evidence="8 11" id="KW-0472">Membrane</keyword>
<feature type="compositionally biased region" description="Polar residues" evidence="12">
    <location>
        <begin position="656"/>
        <end position="674"/>
    </location>
</feature>
<keyword evidence="7" id="KW-0238">DNA-binding</keyword>
<dbReference type="GO" id="GO:0015297">
    <property type="term" value="F:antiporter activity"/>
    <property type="evidence" value="ECO:0007669"/>
    <property type="project" value="InterPro"/>
</dbReference>
<feature type="domain" description="AP2/ERF" evidence="13">
    <location>
        <begin position="587"/>
        <end position="644"/>
    </location>
</feature>
<dbReference type="Gene3D" id="3.30.730.10">
    <property type="entry name" value="AP2/ERF domain"/>
    <property type="match status" value="1"/>
</dbReference>
<keyword evidence="10" id="KW-0539">Nucleus</keyword>
<dbReference type="Pfam" id="PF00847">
    <property type="entry name" value="AP2"/>
    <property type="match status" value="1"/>
</dbReference>
<feature type="transmembrane region" description="Helical" evidence="11">
    <location>
        <begin position="199"/>
        <end position="224"/>
    </location>
</feature>
<feature type="transmembrane region" description="Helical" evidence="11">
    <location>
        <begin position="297"/>
        <end position="315"/>
    </location>
</feature>
<dbReference type="OrthoDB" id="2126698at2759"/>
<reference evidence="14" key="2">
    <citation type="submission" date="2019-07" db="EMBL/GenBank/DDBJ databases">
        <authorList>
            <person name="Yang Y."/>
            <person name="Bocs S."/>
            <person name="Baudouin L."/>
        </authorList>
    </citation>
    <scope>NUCLEOTIDE SEQUENCE</scope>
    <source>
        <tissue evidence="14">Spear leaf of Hainan Tall coconut</tissue>
    </source>
</reference>
<accession>A0A8K0N0D2</accession>
<dbReference type="SMART" id="SM00380">
    <property type="entry name" value="AP2"/>
    <property type="match status" value="1"/>
</dbReference>
<feature type="transmembrane region" description="Helical" evidence="11">
    <location>
        <begin position="417"/>
        <end position="439"/>
    </location>
</feature>
<dbReference type="InterPro" id="IPR001471">
    <property type="entry name" value="AP2/ERF_dom"/>
</dbReference>
<dbReference type="EMBL" id="CM017875">
    <property type="protein sequence ID" value="KAG1338074.1"/>
    <property type="molecule type" value="Genomic_DNA"/>
</dbReference>